<accession>A0A1G5R5C8</accession>
<dbReference type="STRING" id="1156985.SAMN04488118_10917"/>
<evidence type="ECO:0000313" key="1">
    <source>
        <dbReference type="EMBL" id="SCZ69293.1"/>
    </source>
</evidence>
<proteinExistence type="predicted"/>
<sequence length="39" mass="4442">MPPKGGLSIILNRKRRVLQDGSVKLPFVVKRVEIQIREA</sequence>
<evidence type="ECO:0000313" key="2">
    <source>
        <dbReference type="Proteomes" id="UP000198767"/>
    </source>
</evidence>
<dbReference type="Proteomes" id="UP000198767">
    <property type="component" value="Unassembled WGS sequence"/>
</dbReference>
<reference evidence="1 2" key="1">
    <citation type="submission" date="2016-10" db="EMBL/GenBank/DDBJ databases">
        <authorList>
            <person name="de Groot N.N."/>
        </authorList>
    </citation>
    <scope>NUCLEOTIDE SEQUENCE [LARGE SCALE GENOMIC DNA]</scope>
    <source>
        <strain evidence="1 2">U95</strain>
    </source>
</reference>
<organism evidence="1 2">
    <name type="scientific">Epibacterium ulvae</name>
    <dbReference type="NCBI Taxonomy" id="1156985"/>
    <lineage>
        <taxon>Bacteria</taxon>
        <taxon>Pseudomonadati</taxon>
        <taxon>Pseudomonadota</taxon>
        <taxon>Alphaproteobacteria</taxon>
        <taxon>Rhodobacterales</taxon>
        <taxon>Roseobacteraceae</taxon>
        <taxon>Epibacterium</taxon>
    </lineage>
</organism>
<keyword evidence="2" id="KW-1185">Reference proteome</keyword>
<protein>
    <submittedName>
        <fullName evidence="1">Uncharacterized protein</fullName>
    </submittedName>
</protein>
<name>A0A1G5R5C8_9RHOB</name>
<dbReference type="AlphaFoldDB" id="A0A1G5R5C8"/>
<gene>
    <name evidence="1" type="ORF">SAMN04488118_10917</name>
</gene>
<dbReference type="EMBL" id="FMWG01000009">
    <property type="protein sequence ID" value="SCZ69293.1"/>
    <property type="molecule type" value="Genomic_DNA"/>
</dbReference>